<gene>
    <name evidence="1" type="ORF">M011DRAFT_479676</name>
</gene>
<keyword evidence="2" id="KW-1185">Reference proteome</keyword>
<proteinExistence type="predicted"/>
<evidence type="ECO:0000313" key="2">
    <source>
        <dbReference type="Proteomes" id="UP000799440"/>
    </source>
</evidence>
<accession>A0A6A6V5Q1</accession>
<dbReference type="AlphaFoldDB" id="A0A6A6V5Q1"/>
<dbReference type="Proteomes" id="UP000799440">
    <property type="component" value="Unassembled WGS sequence"/>
</dbReference>
<name>A0A6A6V5Q1_9PLEO</name>
<organism evidence="1 2">
    <name type="scientific">Sporormia fimetaria CBS 119925</name>
    <dbReference type="NCBI Taxonomy" id="1340428"/>
    <lineage>
        <taxon>Eukaryota</taxon>
        <taxon>Fungi</taxon>
        <taxon>Dikarya</taxon>
        <taxon>Ascomycota</taxon>
        <taxon>Pezizomycotina</taxon>
        <taxon>Dothideomycetes</taxon>
        <taxon>Pleosporomycetidae</taxon>
        <taxon>Pleosporales</taxon>
        <taxon>Sporormiaceae</taxon>
        <taxon>Sporormia</taxon>
    </lineage>
</organism>
<sequence length="266" mass="30736">MTTVRARAVPTRPSIPTSVVAVGDFNGVPSKTPPYRDVPSILLRDLTVPQLDGPEPDWMLYLSHYFSRFYMRNGKECLKEPHVNLANLQDLFILVARIVLPNQILENQKLLEEVYMTYPRLVGYNRARYDFFDSSPHGAEDPQTLPISVPTEPHPIVQLTFKWNVSPRSIMRALPTPNGTDFHEWLCTRPLPRVEGQEIVQLAHRQSEMDQYLTVPEEQVRSLSLEQLLRRTTRILQMYWWVAGNNARLKNHKANRWVTFGSEMGS</sequence>
<evidence type="ECO:0000313" key="1">
    <source>
        <dbReference type="EMBL" id="KAF2744641.1"/>
    </source>
</evidence>
<protein>
    <submittedName>
        <fullName evidence="1">Uncharacterized protein</fullName>
    </submittedName>
</protein>
<dbReference type="OrthoDB" id="3780599at2759"/>
<dbReference type="EMBL" id="MU006587">
    <property type="protein sequence ID" value="KAF2744641.1"/>
    <property type="molecule type" value="Genomic_DNA"/>
</dbReference>
<reference evidence="1" key="1">
    <citation type="journal article" date="2020" name="Stud. Mycol.">
        <title>101 Dothideomycetes genomes: a test case for predicting lifestyles and emergence of pathogens.</title>
        <authorList>
            <person name="Haridas S."/>
            <person name="Albert R."/>
            <person name="Binder M."/>
            <person name="Bloem J."/>
            <person name="Labutti K."/>
            <person name="Salamov A."/>
            <person name="Andreopoulos B."/>
            <person name="Baker S."/>
            <person name="Barry K."/>
            <person name="Bills G."/>
            <person name="Bluhm B."/>
            <person name="Cannon C."/>
            <person name="Castanera R."/>
            <person name="Culley D."/>
            <person name="Daum C."/>
            <person name="Ezra D."/>
            <person name="Gonzalez J."/>
            <person name="Henrissat B."/>
            <person name="Kuo A."/>
            <person name="Liang C."/>
            <person name="Lipzen A."/>
            <person name="Lutzoni F."/>
            <person name="Magnuson J."/>
            <person name="Mondo S."/>
            <person name="Nolan M."/>
            <person name="Ohm R."/>
            <person name="Pangilinan J."/>
            <person name="Park H.-J."/>
            <person name="Ramirez L."/>
            <person name="Alfaro M."/>
            <person name="Sun H."/>
            <person name="Tritt A."/>
            <person name="Yoshinaga Y."/>
            <person name="Zwiers L.-H."/>
            <person name="Turgeon B."/>
            <person name="Goodwin S."/>
            <person name="Spatafora J."/>
            <person name="Crous P."/>
            <person name="Grigoriev I."/>
        </authorList>
    </citation>
    <scope>NUCLEOTIDE SEQUENCE</scope>
    <source>
        <strain evidence="1">CBS 119925</strain>
    </source>
</reference>